<evidence type="ECO:0000256" key="2">
    <source>
        <dbReference type="ARBA" id="ARBA00012224"/>
    </source>
</evidence>
<evidence type="ECO:0000313" key="7">
    <source>
        <dbReference type="EMBL" id="PMD67891.1"/>
    </source>
</evidence>
<dbReference type="NCBIfam" id="TIGR04350">
    <property type="entry name" value="C_S_lyase_PatB"/>
    <property type="match status" value="1"/>
</dbReference>
<dbReference type="SUPFAM" id="SSF53383">
    <property type="entry name" value="PLP-dependent transferases"/>
    <property type="match status" value="1"/>
</dbReference>
<keyword evidence="8" id="KW-1185">Reference proteome</keyword>
<dbReference type="EMBL" id="NIPR01000063">
    <property type="protein sequence ID" value="PMD67891.1"/>
    <property type="molecule type" value="Genomic_DNA"/>
</dbReference>
<evidence type="ECO:0000256" key="3">
    <source>
        <dbReference type="ARBA" id="ARBA00022898"/>
    </source>
</evidence>
<evidence type="ECO:0000256" key="1">
    <source>
        <dbReference type="ARBA" id="ARBA00001933"/>
    </source>
</evidence>
<comment type="cofactor">
    <cofactor evidence="1">
        <name>pyridoxal 5'-phosphate</name>
        <dbReference type="ChEBI" id="CHEBI:597326"/>
    </cofactor>
</comment>
<name>A0A2N7ARA4_9LACO</name>
<dbReference type="PANTHER" id="PTHR43525:SF1">
    <property type="entry name" value="PROTEIN MALY"/>
    <property type="match status" value="1"/>
</dbReference>
<dbReference type="GO" id="GO:0047804">
    <property type="term" value="F:cysteine-S-conjugate beta-lyase activity"/>
    <property type="evidence" value="ECO:0007669"/>
    <property type="project" value="UniProtKB-EC"/>
</dbReference>
<evidence type="ECO:0000256" key="5">
    <source>
        <dbReference type="ARBA" id="ARBA00037974"/>
    </source>
</evidence>
<dbReference type="Pfam" id="PF00155">
    <property type="entry name" value="Aminotran_1_2"/>
    <property type="match status" value="1"/>
</dbReference>
<evidence type="ECO:0000313" key="8">
    <source>
        <dbReference type="Proteomes" id="UP000235649"/>
    </source>
</evidence>
<feature type="domain" description="Aminotransferase class I/classII large" evidence="6">
    <location>
        <begin position="28"/>
        <end position="371"/>
    </location>
</feature>
<evidence type="ECO:0000259" key="6">
    <source>
        <dbReference type="Pfam" id="PF00155"/>
    </source>
</evidence>
<dbReference type="GO" id="GO:0030170">
    <property type="term" value="F:pyridoxal phosphate binding"/>
    <property type="evidence" value="ECO:0007669"/>
    <property type="project" value="InterPro"/>
</dbReference>
<dbReference type="InterPro" id="IPR004839">
    <property type="entry name" value="Aminotransferase_I/II_large"/>
</dbReference>
<dbReference type="InterPro" id="IPR027619">
    <property type="entry name" value="C-S_lyase_PatB-like"/>
</dbReference>
<proteinExistence type="inferred from homology"/>
<keyword evidence="3" id="KW-0663">Pyridoxal phosphate</keyword>
<dbReference type="EC" id="4.4.1.13" evidence="2"/>
<dbReference type="OrthoDB" id="9802872at2"/>
<dbReference type="AlphaFoldDB" id="A0A2N7ARA4"/>
<dbReference type="InterPro" id="IPR015422">
    <property type="entry name" value="PyrdxlP-dep_Trfase_small"/>
</dbReference>
<accession>A0A2N7ARA4</accession>
<dbReference type="InterPro" id="IPR015421">
    <property type="entry name" value="PyrdxlP-dep_Trfase_major"/>
</dbReference>
<gene>
    <name evidence="7" type="ORF">CBP76_12385</name>
</gene>
<dbReference type="PANTHER" id="PTHR43525">
    <property type="entry name" value="PROTEIN MALY"/>
    <property type="match status" value="1"/>
</dbReference>
<dbReference type="Proteomes" id="UP000235649">
    <property type="component" value="Unassembled WGS sequence"/>
</dbReference>
<organism evidence="7 8">
    <name type="scientific">Companilactobacillus nuruki</name>
    <dbReference type="NCBI Taxonomy" id="1993540"/>
    <lineage>
        <taxon>Bacteria</taxon>
        <taxon>Bacillati</taxon>
        <taxon>Bacillota</taxon>
        <taxon>Bacilli</taxon>
        <taxon>Lactobacillales</taxon>
        <taxon>Lactobacillaceae</taxon>
        <taxon>Companilactobacillus</taxon>
    </lineage>
</organism>
<comment type="caution">
    <text evidence="7">The sequence shown here is derived from an EMBL/GenBank/DDBJ whole genome shotgun (WGS) entry which is preliminary data.</text>
</comment>
<reference evidence="7 8" key="1">
    <citation type="submission" date="2017-05" db="EMBL/GenBank/DDBJ databases">
        <title>Lactobacillus nurukis nov., sp. nov., isolated from nuruk.</title>
        <authorList>
            <person name="Kim S.-J."/>
        </authorList>
    </citation>
    <scope>NUCLEOTIDE SEQUENCE [LARGE SCALE GENOMIC DNA]</scope>
    <source>
        <strain evidence="7 8">SYF10-1a</strain>
    </source>
</reference>
<sequence length="392" mass="44337">MTYDFETLNKKRSGNSAKWDVQENELPMTIADMDFKVAPEIIQALHEKIDMGLFGYEEIPKEYFESVANWYETEHDVRPNEEWMIFSTGVVPALSSAVRRLTSLGDNVLVQAPVYNVFYNSIINSGRHVVSNDLDYDTKLREYTIDFRDLEQKLSDPLTNMMILCNPHNPVGKIWNQDELIKIVTLCNKYDVKLFSDEIHGDITFGTPYYPVFGLNKKYLDNVVVAVSPSKTFNVAAIHAATMIVPNANLRAQINRGLNSEELAEPNIVAVPGTIAAYNNGHNWLKALKKQLLGNRRLILDFIGKNIPDIKWVPGEATYLLWFDVGNIIDNADELTKFIRQDTGLIVNAGSVYGGDGQHFIRMNIASPEKMILDGLNRLKKGIDDYKSGLNK</sequence>
<evidence type="ECO:0000256" key="4">
    <source>
        <dbReference type="ARBA" id="ARBA00023239"/>
    </source>
</evidence>
<dbReference type="RefSeq" id="WP_102197170.1">
    <property type="nucleotide sequence ID" value="NZ_NIPR01000063.1"/>
</dbReference>
<dbReference type="InterPro" id="IPR015424">
    <property type="entry name" value="PyrdxlP-dep_Trfase"/>
</dbReference>
<comment type="similarity">
    <text evidence="5">Belongs to the class-II pyridoxal-phosphate-dependent aminotransferase family. MalY/PatB cystathionine beta-lyase subfamily.</text>
</comment>
<dbReference type="Gene3D" id="3.90.1150.10">
    <property type="entry name" value="Aspartate Aminotransferase, domain 1"/>
    <property type="match status" value="1"/>
</dbReference>
<dbReference type="InterPro" id="IPR051798">
    <property type="entry name" value="Class-II_PLP-Dep_Aminotrans"/>
</dbReference>
<protein>
    <recommendedName>
        <fullName evidence="2">cysteine-S-conjugate beta-lyase</fullName>
        <ecNumber evidence="2">4.4.1.13</ecNumber>
    </recommendedName>
</protein>
<dbReference type="Gene3D" id="3.40.640.10">
    <property type="entry name" value="Type I PLP-dependent aspartate aminotransferase-like (Major domain)"/>
    <property type="match status" value="1"/>
</dbReference>
<dbReference type="CDD" id="cd00609">
    <property type="entry name" value="AAT_like"/>
    <property type="match status" value="1"/>
</dbReference>
<keyword evidence="4" id="KW-0456">Lyase</keyword>